<accession>A0A561U1U8</accession>
<dbReference type="RefSeq" id="WP_145743066.1">
    <property type="nucleotide sequence ID" value="NZ_VIWX01000005.1"/>
</dbReference>
<dbReference type="PANTHER" id="PTHR33361:SF2">
    <property type="entry name" value="DUF885 DOMAIN-CONTAINING PROTEIN"/>
    <property type="match status" value="1"/>
</dbReference>
<gene>
    <name evidence="1" type="ORF">FHU35_15196</name>
</gene>
<dbReference type="AlphaFoldDB" id="A0A561U1U8"/>
<organism evidence="1 2">
    <name type="scientific">Saccharopolyspora dendranthemae</name>
    <dbReference type="NCBI Taxonomy" id="1181886"/>
    <lineage>
        <taxon>Bacteria</taxon>
        <taxon>Bacillati</taxon>
        <taxon>Actinomycetota</taxon>
        <taxon>Actinomycetes</taxon>
        <taxon>Pseudonocardiales</taxon>
        <taxon>Pseudonocardiaceae</taxon>
        <taxon>Saccharopolyspora</taxon>
    </lineage>
</organism>
<protein>
    <submittedName>
        <fullName evidence="1">Uncharacterized protein (DUF885 family)</fullName>
    </submittedName>
</protein>
<dbReference type="EMBL" id="VIWX01000005">
    <property type="protein sequence ID" value="TWF93353.1"/>
    <property type="molecule type" value="Genomic_DNA"/>
</dbReference>
<sequence>MTTPDQLAEELLDLELDSDPIGASLYGLPGRDHLLPGISAAAEFAQREHAEDIRVRAMAVDTTHADLETRLTVAVVVQHAQATVDRLDARSPEYTVIGNLFAPVAGLLFHLGQVPVSGDQQAEDYLRRIARLPDFTAAAAQRHRDGVRAGRVPVRPLLDDAIADLDGHLSRPELDPLLTQQLPPTHAEQRERLIRDVVNPALAEYREVLASEIAAHARPADRPGLCWMREGHEIYQRLIHAHTTTEHTPGELHEIGSAQLASLRAEISELGERLWGEGDPEAVLRRMQTDRSLCWNDGEEMLAAARDAVERATAAAPGWFGRLPQQPCEVRPVPGTPSESTPMGFYMSPALDGSRPGVYFANTLRAEQRPRFASEVIAFHEVVPGHHLQISLAQELTDLPLLRRLTGFNAYTEGWGLYTERLADEMGLYSGDLARLGMVVQDLLRAARLVVDTGLHEFGWSRQRALETMASSTTLSDLEAASEVDRYIVYPGQALSYLVGRLEIERIRDAARRRLGADFDISRFHDTVLGHGALPISTLEFLVEDQPPATSR</sequence>
<dbReference type="OrthoDB" id="9760040at2"/>
<comment type="caution">
    <text evidence="1">The sequence shown here is derived from an EMBL/GenBank/DDBJ whole genome shotgun (WGS) entry which is preliminary data.</text>
</comment>
<keyword evidence="2" id="KW-1185">Reference proteome</keyword>
<dbReference type="PANTHER" id="PTHR33361">
    <property type="entry name" value="GLR0591 PROTEIN"/>
    <property type="match status" value="1"/>
</dbReference>
<reference evidence="1 2" key="1">
    <citation type="submission" date="2019-06" db="EMBL/GenBank/DDBJ databases">
        <title>Sequencing the genomes of 1000 actinobacteria strains.</title>
        <authorList>
            <person name="Klenk H.-P."/>
        </authorList>
    </citation>
    <scope>NUCLEOTIDE SEQUENCE [LARGE SCALE GENOMIC DNA]</scope>
    <source>
        <strain evidence="1 2">DSM 46699</strain>
    </source>
</reference>
<dbReference type="Pfam" id="PF05960">
    <property type="entry name" value="DUF885"/>
    <property type="match status" value="1"/>
</dbReference>
<dbReference type="InterPro" id="IPR010281">
    <property type="entry name" value="DUF885"/>
</dbReference>
<evidence type="ECO:0000313" key="2">
    <source>
        <dbReference type="Proteomes" id="UP000316184"/>
    </source>
</evidence>
<proteinExistence type="predicted"/>
<evidence type="ECO:0000313" key="1">
    <source>
        <dbReference type="EMBL" id="TWF93353.1"/>
    </source>
</evidence>
<name>A0A561U1U8_9PSEU</name>
<dbReference type="Proteomes" id="UP000316184">
    <property type="component" value="Unassembled WGS sequence"/>
</dbReference>